<dbReference type="GO" id="GO:0016887">
    <property type="term" value="F:ATP hydrolysis activity"/>
    <property type="evidence" value="ECO:0007669"/>
    <property type="project" value="InterPro"/>
</dbReference>
<dbReference type="PANTHER" id="PTHR24221">
    <property type="entry name" value="ATP-BINDING CASSETTE SUB-FAMILY B"/>
    <property type="match status" value="1"/>
</dbReference>
<dbReference type="InterPro" id="IPR011527">
    <property type="entry name" value="ABC1_TM_dom"/>
</dbReference>
<evidence type="ECO:0000256" key="1">
    <source>
        <dbReference type="ARBA" id="ARBA00004651"/>
    </source>
</evidence>
<dbReference type="PANTHER" id="PTHR24221:SF654">
    <property type="entry name" value="ATP-BINDING CASSETTE SUB-FAMILY B MEMBER 6"/>
    <property type="match status" value="1"/>
</dbReference>
<dbReference type="InterPro" id="IPR003593">
    <property type="entry name" value="AAA+_ATPase"/>
</dbReference>
<feature type="transmembrane region" description="Helical" evidence="9">
    <location>
        <begin position="93"/>
        <end position="111"/>
    </location>
</feature>
<dbReference type="PROSITE" id="PS00211">
    <property type="entry name" value="ABC_TRANSPORTER_1"/>
    <property type="match status" value="1"/>
</dbReference>
<dbReference type="InterPro" id="IPR027417">
    <property type="entry name" value="P-loop_NTPase"/>
</dbReference>
<gene>
    <name evidence="12" type="ORF">HZS55_15465</name>
</gene>
<feature type="transmembrane region" description="Helical" evidence="9">
    <location>
        <begin position="32"/>
        <end position="49"/>
    </location>
</feature>
<dbReference type="SUPFAM" id="SSF90123">
    <property type="entry name" value="ABC transporter transmembrane region"/>
    <property type="match status" value="1"/>
</dbReference>
<evidence type="ECO:0000256" key="6">
    <source>
        <dbReference type="ARBA" id="ARBA00022840"/>
    </source>
</evidence>
<evidence type="ECO:0000313" key="12">
    <source>
        <dbReference type="EMBL" id="QLH78601.1"/>
    </source>
</evidence>
<evidence type="ECO:0000259" key="11">
    <source>
        <dbReference type="PROSITE" id="PS50929"/>
    </source>
</evidence>
<feature type="transmembrane region" description="Helical" evidence="9">
    <location>
        <begin position="284"/>
        <end position="303"/>
    </location>
</feature>
<keyword evidence="8 9" id="KW-0472">Membrane</keyword>
<keyword evidence="2" id="KW-0813">Transport</keyword>
<evidence type="ECO:0000256" key="8">
    <source>
        <dbReference type="ARBA" id="ARBA00023136"/>
    </source>
</evidence>
<feature type="domain" description="ABC transmembrane type-1" evidence="11">
    <location>
        <begin position="37"/>
        <end position="345"/>
    </location>
</feature>
<dbReference type="Gene3D" id="1.20.1560.10">
    <property type="entry name" value="ABC transporter type 1, transmembrane domain"/>
    <property type="match status" value="1"/>
</dbReference>
<dbReference type="InterPro" id="IPR017871">
    <property type="entry name" value="ABC_transporter-like_CS"/>
</dbReference>
<dbReference type="SMART" id="SM00382">
    <property type="entry name" value="AAA"/>
    <property type="match status" value="1"/>
</dbReference>
<evidence type="ECO:0000313" key="13">
    <source>
        <dbReference type="Proteomes" id="UP000509667"/>
    </source>
</evidence>
<feature type="transmembrane region" description="Helical" evidence="9">
    <location>
        <begin position="202"/>
        <end position="223"/>
    </location>
</feature>
<keyword evidence="3" id="KW-1003">Cell membrane</keyword>
<evidence type="ECO:0000256" key="5">
    <source>
        <dbReference type="ARBA" id="ARBA00022741"/>
    </source>
</evidence>
<comment type="subcellular location">
    <subcellularLocation>
        <location evidence="1">Cell membrane</location>
        <topology evidence="1">Multi-pass membrane protein</topology>
    </subcellularLocation>
</comment>
<evidence type="ECO:0000256" key="9">
    <source>
        <dbReference type="SAM" id="Phobius"/>
    </source>
</evidence>
<evidence type="ECO:0000256" key="4">
    <source>
        <dbReference type="ARBA" id="ARBA00022692"/>
    </source>
</evidence>
<dbReference type="EMBL" id="CP058910">
    <property type="protein sequence ID" value="QLH78601.1"/>
    <property type="molecule type" value="Genomic_DNA"/>
</dbReference>
<dbReference type="Gene3D" id="3.40.50.300">
    <property type="entry name" value="P-loop containing nucleotide triphosphate hydrolases"/>
    <property type="match status" value="1"/>
</dbReference>
<dbReference type="FunFam" id="3.40.50.300:FF:000221">
    <property type="entry name" value="Multidrug ABC transporter ATP-binding protein"/>
    <property type="match status" value="1"/>
</dbReference>
<dbReference type="InterPro" id="IPR003439">
    <property type="entry name" value="ABC_transporter-like_ATP-bd"/>
</dbReference>
<evidence type="ECO:0000259" key="10">
    <source>
        <dbReference type="PROSITE" id="PS50893"/>
    </source>
</evidence>
<dbReference type="InterPro" id="IPR039421">
    <property type="entry name" value="Type_1_exporter"/>
</dbReference>
<dbReference type="Pfam" id="PF00005">
    <property type="entry name" value="ABC_tran"/>
    <property type="match status" value="1"/>
</dbReference>
<evidence type="ECO:0000256" key="7">
    <source>
        <dbReference type="ARBA" id="ARBA00022989"/>
    </source>
</evidence>
<feature type="domain" description="ABC transporter" evidence="10">
    <location>
        <begin position="379"/>
        <end position="628"/>
    </location>
</feature>
<keyword evidence="13" id="KW-1185">Reference proteome</keyword>
<sequence>MARPDPHGSFDEIREEADGRPMLSLFRYATPYWVPLVLGVVSTMVNRVARLFPALLIAAAIDLAVNPSGTASSVLSAVGIVPAEPVPLDDTAARLNLLYYLGALAAGAYVVQSISHFGSRYFFQTTAQRIQHDLRLDTYDHMQRLSLDFFNNHQTGGMMSILNSDINRLEDFFNAEIREITRAIMIFTLVGGWMIYTAPWLGLLVLVPVPIIALITAKFIIWIEPKYKRIRELVARMNTRLSNNLGGAAIVKSFDRYDVERERVAEQSGGYRDEKIDAITVRKAFFASLRLLVGAMFVTILVLGGRDAVTASGLTAGAFVTYFMFLRYLDGPMTRIGKTANNYQKAKSSAERVFGVLGYTADVTTAEDGHTPDSVDGRVAFDDVDFSYSEGGEQILDGVDLEVEAGETVGFAGTSGSGKSTLLKLPPRFYDVDSGAVRIDGTDVREFDLQTLRNRIGVVEQDPYMFSGTIRENIAYGDAELFRSVLANYDDIPAEVDERVREAAEAAGAHEFVVDLPGGYDTMVGERGVKLSGGQRQRVSIARTLLNDPDVIILDEATSDVDTETEELIQRNLEALTADRTAFVIAHRLSTIQDADRIVVMDDGEVIETGTHEELVDEGGAYAGLWASQTDESVAPSAAGADD</sequence>
<dbReference type="KEGG" id="hrr:HZS55_15465"/>
<dbReference type="AlphaFoldDB" id="A0A7D5P426"/>
<accession>A0A7D5P426</accession>
<keyword evidence="6 12" id="KW-0067">ATP-binding</keyword>
<reference evidence="12 13" key="1">
    <citation type="submission" date="2020-07" db="EMBL/GenBank/DDBJ databases">
        <title>Halosimplex pelagicum sp. nov. and Halosimplex rubrum sp. nov., isolated from salted brown alga Laminaria, and emended description of the genus Halosimplex.</title>
        <authorList>
            <person name="Cui H."/>
        </authorList>
    </citation>
    <scope>NUCLEOTIDE SEQUENCE [LARGE SCALE GENOMIC DNA]</scope>
    <source>
        <strain evidence="12 13">R27</strain>
    </source>
</reference>
<keyword evidence="7 9" id="KW-1133">Transmembrane helix</keyword>
<dbReference type="PROSITE" id="PS50893">
    <property type="entry name" value="ABC_TRANSPORTER_2"/>
    <property type="match status" value="1"/>
</dbReference>
<dbReference type="GeneID" id="56079290"/>
<dbReference type="SUPFAM" id="SSF52540">
    <property type="entry name" value="P-loop containing nucleoside triphosphate hydrolases"/>
    <property type="match status" value="1"/>
</dbReference>
<feature type="transmembrane region" description="Helical" evidence="9">
    <location>
        <begin position="180"/>
        <end position="196"/>
    </location>
</feature>
<keyword evidence="4 9" id="KW-0812">Transmembrane</keyword>
<dbReference type="Pfam" id="PF00664">
    <property type="entry name" value="ABC_membrane"/>
    <property type="match status" value="1"/>
</dbReference>
<dbReference type="GO" id="GO:0140359">
    <property type="term" value="F:ABC-type transporter activity"/>
    <property type="evidence" value="ECO:0007669"/>
    <property type="project" value="InterPro"/>
</dbReference>
<evidence type="ECO:0000256" key="2">
    <source>
        <dbReference type="ARBA" id="ARBA00022448"/>
    </source>
</evidence>
<dbReference type="PROSITE" id="PS50929">
    <property type="entry name" value="ABC_TM1F"/>
    <property type="match status" value="1"/>
</dbReference>
<dbReference type="OrthoDB" id="121502at2157"/>
<keyword evidence="5" id="KW-0547">Nucleotide-binding</keyword>
<dbReference type="RefSeq" id="WP_179908480.1">
    <property type="nucleotide sequence ID" value="NZ_CP058910.1"/>
</dbReference>
<evidence type="ECO:0000256" key="3">
    <source>
        <dbReference type="ARBA" id="ARBA00022475"/>
    </source>
</evidence>
<dbReference type="CDD" id="cd18565">
    <property type="entry name" value="ABC_6TM_exporter_like"/>
    <property type="match status" value="1"/>
</dbReference>
<proteinExistence type="predicted"/>
<dbReference type="GO" id="GO:0005524">
    <property type="term" value="F:ATP binding"/>
    <property type="evidence" value="ECO:0007669"/>
    <property type="project" value="UniProtKB-KW"/>
</dbReference>
<name>A0A7D5P426_9EURY</name>
<dbReference type="InterPro" id="IPR036640">
    <property type="entry name" value="ABC1_TM_sf"/>
</dbReference>
<organism evidence="12 13">
    <name type="scientific">Halosimplex rubrum</name>
    <dbReference type="NCBI Taxonomy" id="869889"/>
    <lineage>
        <taxon>Archaea</taxon>
        <taxon>Methanobacteriati</taxon>
        <taxon>Methanobacteriota</taxon>
        <taxon>Stenosarchaea group</taxon>
        <taxon>Halobacteria</taxon>
        <taxon>Halobacteriales</taxon>
        <taxon>Haloarculaceae</taxon>
        <taxon>Halosimplex</taxon>
    </lineage>
</organism>
<feature type="transmembrane region" description="Helical" evidence="9">
    <location>
        <begin position="309"/>
        <end position="329"/>
    </location>
</feature>
<protein>
    <submittedName>
        <fullName evidence="12">ABC transporter ATP-binding protein</fullName>
    </submittedName>
</protein>
<dbReference type="Proteomes" id="UP000509667">
    <property type="component" value="Chromosome"/>
</dbReference>
<dbReference type="GO" id="GO:0005886">
    <property type="term" value="C:plasma membrane"/>
    <property type="evidence" value="ECO:0007669"/>
    <property type="project" value="UniProtKB-SubCell"/>
</dbReference>